<feature type="compositionally biased region" description="Basic residues" evidence="10">
    <location>
        <begin position="434"/>
        <end position="449"/>
    </location>
</feature>
<feature type="region of interest" description="Disordered" evidence="10">
    <location>
        <begin position="351"/>
        <end position="544"/>
    </location>
</feature>
<evidence type="ECO:0000256" key="9">
    <source>
        <dbReference type="ARBA" id="ARBA00023136"/>
    </source>
</evidence>
<evidence type="ECO:0000313" key="13">
    <source>
        <dbReference type="Proteomes" id="UP000243459"/>
    </source>
</evidence>
<dbReference type="GO" id="GO:0005886">
    <property type="term" value="C:plasma membrane"/>
    <property type="evidence" value="ECO:0007669"/>
    <property type="project" value="UniProtKB-SubCell"/>
</dbReference>
<dbReference type="OrthoDB" id="61110at2759"/>
<evidence type="ECO:0000259" key="11">
    <source>
        <dbReference type="PROSITE" id="PS50011"/>
    </source>
</evidence>
<dbReference type="EMBL" id="CM007382">
    <property type="protein sequence ID" value="ONK77034.1"/>
    <property type="molecule type" value="Genomic_DNA"/>
</dbReference>
<evidence type="ECO:0000256" key="2">
    <source>
        <dbReference type="ARBA" id="ARBA00008684"/>
    </source>
</evidence>
<feature type="compositionally biased region" description="Polar residues" evidence="10">
    <location>
        <begin position="398"/>
        <end position="408"/>
    </location>
</feature>
<evidence type="ECO:0000256" key="5">
    <source>
        <dbReference type="ARBA" id="ARBA00022679"/>
    </source>
</evidence>
<keyword evidence="5" id="KW-0808">Transferase</keyword>
<dbReference type="FunFam" id="1.10.510.10:FF:000032">
    <property type="entry name" value="Serine/threonine-protein kinase PBS1"/>
    <property type="match status" value="1"/>
</dbReference>
<dbReference type="Proteomes" id="UP000243459">
    <property type="component" value="Chromosome 2"/>
</dbReference>
<keyword evidence="4" id="KW-0723">Serine/threonine-protein kinase</keyword>
<dbReference type="InterPro" id="IPR001245">
    <property type="entry name" value="Ser-Thr/Tyr_kinase_cat_dom"/>
</dbReference>
<evidence type="ECO:0000256" key="1">
    <source>
        <dbReference type="ARBA" id="ARBA00004193"/>
    </source>
</evidence>
<evidence type="ECO:0000256" key="3">
    <source>
        <dbReference type="ARBA" id="ARBA00022475"/>
    </source>
</evidence>
<feature type="compositionally biased region" description="Low complexity" evidence="10">
    <location>
        <begin position="409"/>
        <end position="433"/>
    </location>
</feature>
<feature type="compositionally biased region" description="Polar residues" evidence="10">
    <location>
        <begin position="42"/>
        <end position="56"/>
    </location>
</feature>
<evidence type="ECO:0000256" key="10">
    <source>
        <dbReference type="SAM" id="MobiDB-lite"/>
    </source>
</evidence>
<feature type="compositionally biased region" description="Low complexity" evidence="10">
    <location>
        <begin position="370"/>
        <end position="387"/>
    </location>
</feature>
<keyword evidence="7" id="KW-0418">Kinase</keyword>
<evidence type="ECO:0000256" key="4">
    <source>
        <dbReference type="ARBA" id="ARBA00022527"/>
    </source>
</evidence>
<dbReference type="Gene3D" id="3.30.200.20">
    <property type="entry name" value="Phosphorylase Kinase, domain 1"/>
    <property type="match status" value="1"/>
</dbReference>
<dbReference type="AlphaFoldDB" id="A0A5P1FG42"/>
<keyword evidence="8" id="KW-0067">ATP-binding</keyword>
<feature type="compositionally biased region" description="Low complexity" evidence="10">
    <location>
        <begin position="506"/>
        <end position="518"/>
    </location>
</feature>
<sequence>MNCFPCFGGGKKEKKDDSSSGEESNHAPSAQKKPEAPKPRNSESTPPASTGNIQSQNFTFRELATATKNFTPDNIIGEGGLGRVYKGFVDSIGMTVAVKQLDRNSLHGNKEFLVEVMMLSLLHHPNLVNLVGYCADGDQRLLVYEYMANGTLQDHLHDLKPNQKPLDWYTRMKIAFGAAQGLEYLHDKANPPIIYRDMKTANILLNDLMTPKLSDFGLAKLNPMGDSLLVSSSAMGTYGYTAPECSRNGERTMKSDVYSFGVVLLELISGRKASDSSKPVTEQNLVTWAQPMFREQKKYPELADPILQGDYPLKSLNQAVAVVAMCLQEEASVRPLMADVVMTLSFLIEPMPTPQTSPTSIPDQTPPPQVQTQSQPQEIKQKSSSSSSDEHVVETLQLGLTSRRSQAGSKPPSRTSSIHSSSSNKSSSSSSRQSSRKSSRKNSKKHRKESFRQISDASSISKEEQEQEQEQDVSDHDGSDSNSSSKYSRDYSNYGSSNFMSLKITGGSSKHGSQSSVSKEGSEHGSEDSVSRHSEESEHEYESD</sequence>
<dbReference type="PANTHER" id="PTHR47985">
    <property type="entry name" value="OS07G0668900 PROTEIN"/>
    <property type="match status" value="1"/>
</dbReference>
<proteinExistence type="inferred from homology"/>
<feature type="domain" description="Protein kinase" evidence="11">
    <location>
        <begin position="70"/>
        <end position="347"/>
    </location>
</feature>
<dbReference type="InterPro" id="IPR011009">
    <property type="entry name" value="Kinase-like_dom_sf"/>
</dbReference>
<organism evidence="12 13">
    <name type="scientific">Asparagus officinalis</name>
    <name type="common">Garden asparagus</name>
    <dbReference type="NCBI Taxonomy" id="4686"/>
    <lineage>
        <taxon>Eukaryota</taxon>
        <taxon>Viridiplantae</taxon>
        <taxon>Streptophyta</taxon>
        <taxon>Embryophyta</taxon>
        <taxon>Tracheophyta</taxon>
        <taxon>Spermatophyta</taxon>
        <taxon>Magnoliopsida</taxon>
        <taxon>Liliopsida</taxon>
        <taxon>Asparagales</taxon>
        <taxon>Asparagaceae</taxon>
        <taxon>Asparagoideae</taxon>
        <taxon>Asparagus</taxon>
    </lineage>
</organism>
<evidence type="ECO:0000313" key="12">
    <source>
        <dbReference type="EMBL" id="ONK77034.1"/>
    </source>
</evidence>
<keyword evidence="13" id="KW-1185">Reference proteome</keyword>
<comment type="similarity">
    <text evidence="2">Belongs to the protein kinase superfamily. Ser/Thr protein kinase family.</text>
</comment>
<dbReference type="InterPro" id="IPR008271">
    <property type="entry name" value="Ser/Thr_kinase_AS"/>
</dbReference>
<feature type="region of interest" description="Disordered" evidence="10">
    <location>
        <begin position="1"/>
        <end position="56"/>
    </location>
</feature>
<dbReference type="Gramene" id="ONK77034">
    <property type="protein sequence ID" value="ONK77034"/>
    <property type="gene ID" value="A4U43_C02F2420"/>
</dbReference>
<dbReference type="GO" id="GO:0005524">
    <property type="term" value="F:ATP binding"/>
    <property type="evidence" value="ECO:0007669"/>
    <property type="project" value="UniProtKB-KW"/>
</dbReference>
<dbReference type="Gene3D" id="1.10.510.10">
    <property type="entry name" value="Transferase(Phosphotransferase) domain 1"/>
    <property type="match status" value="1"/>
</dbReference>
<dbReference type="GO" id="GO:0090404">
    <property type="term" value="C:pollen tube tip"/>
    <property type="evidence" value="ECO:0007669"/>
    <property type="project" value="UniProtKB-ARBA"/>
</dbReference>
<feature type="compositionally biased region" description="Low complexity" evidence="10">
    <location>
        <begin position="480"/>
        <end position="492"/>
    </location>
</feature>
<comment type="subcellular location">
    <subcellularLocation>
        <location evidence="1">Cell membrane</location>
        <topology evidence="1">Lipid-anchor</topology>
    </subcellularLocation>
</comment>
<dbReference type="PANTHER" id="PTHR47985:SF63">
    <property type="entry name" value="OS05G0463000 PROTEIN"/>
    <property type="match status" value="1"/>
</dbReference>
<keyword evidence="9" id="KW-0472">Membrane</keyword>
<evidence type="ECO:0000256" key="8">
    <source>
        <dbReference type="ARBA" id="ARBA00022840"/>
    </source>
</evidence>
<dbReference type="Pfam" id="PF07714">
    <property type="entry name" value="PK_Tyr_Ser-Thr"/>
    <property type="match status" value="1"/>
</dbReference>
<accession>A0A5P1FG42</accession>
<keyword evidence="6" id="KW-0547">Nucleotide-binding</keyword>
<protein>
    <recommendedName>
        <fullName evidence="11">Protein kinase domain-containing protein</fullName>
    </recommendedName>
</protein>
<reference evidence="13" key="1">
    <citation type="journal article" date="2017" name="Nat. Commun.">
        <title>The asparagus genome sheds light on the origin and evolution of a young Y chromosome.</title>
        <authorList>
            <person name="Harkess A."/>
            <person name="Zhou J."/>
            <person name="Xu C."/>
            <person name="Bowers J.E."/>
            <person name="Van der Hulst R."/>
            <person name="Ayyampalayam S."/>
            <person name="Mercati F."/>
            <person name="Riccardi P."/>
            <person name="McKain M.R."/>
            <person name="Kakrana A."/>
            <person name="Tang H."/>
            <person name="Ray J."/>
            <person name="Groenendijk J."/>
            <person name="Arikit S."/>
            <person name="Mathioni S.M."/>
            <person name="Nakano M."/>
            <person name="Shan H."/>
            <person name="Telgmann-Rauber A."/>
            <person name="Kanno A."/>
            <person name="Yue Z."/>
            <person name="Chen H."/>
            <person name="Li W."/>
            <person name="Chen Y."/>
            <person name="Xu X."/>
            <person name="Zhang Y."/>
            <person name="Luo S."/>
            <person name="Chen H."/>
            <person name="Gao J."/>
            <person name="Mao Z."/>
            <person name="Pires J.C."/>
            <person name="Luo M."/>
            <person name="Kudrna D."/>
            <person name="Wing R.A."/>
            <person name="Meyers B.C."/>
            <person name="Yi K."/>
            <person name="Kong H."/>
            <person name="Lavrijsen P."/>
            <person name="Sunseri F."/>
            <person name="Falavigna A."/>
            <person name="Ye Y."/>
            <person name="Leebens-Mack J.H."/>
            <person name="Chen G."/>
        </authorList>
    </citation>
    <scope>NUCLEOTIDE SEQUENCE [LARGE SCALE GENOMIC DNA]</scope>
    <source>
        <strain evidence="13">cv. DH0086</strain>
    </source>
</reference>
<dbReference type="GO" id="GO:0004674">
    <property type="term" value="F:protein serine/threonine kinase activity"/>
    <property type="evidence" value="ECO:0007669"/>
    <property type="project" value="UniProtKB-KW"/>
</dbReference>
<dbReference type="GO" id="GO:0010183">
    <property type="term" value="P:pollen tube guidance"/>
    <property type="evidence" value="ECO:0007669"/>
    <property type="project" value="UniProtKB-ARBA"/>
</dbReference>
<name>A0A5P1FG42_ASPOF</name>
<evidence type="ECO:0000256" key="7">
    <source>
        <dbReference type="ARBA" id="ARBA00022777"/>
    </source>
</evidence>
<dbReference type="SUPFAM" id="SSF56112">
    <property type="entry name" value="Protein kinase-like (PK-like)"/>
    <property type="match status" value="1"/>
</dbReference>
<dbReference type="InterPro" id="IPR000719">
    <property type="entry name" value="Prot_kinase_dom"/>
</dbReference>
<dbReference type="PROSITE" id="PS00108">
    <property type="entry name" value="PROTEIN_KINASE_ST"/>
    <property type="match status" value="1"/>
</dbReference>
<dbReference type="SMART" id="SM00220">
    <property type="entry name" value="S_TKc"/>
    <property type="match status" value="1"/>
</dbReference>
<dbReference type="OMA" id="WALGIMS"/>
<keyword evidence="3" id="KW-1003">Cell membrane</keyword>
<feature type="compositionally biased region" description="Basic and acidic residues" evidence="10">
    <location>
        <begin position="520"/>
        <end position="544"/>
    </location>
</feature>
<dbReference type="FunFam" id="3.30.200.20:FF:000266">
    <property type="entry name" value="probable serine/threonine-protein kinase RLCKVII"/>
    <property type="match status" value="1"/>
</dbReference>
<dbReference type="PROSITE" id="PS50011">
    <property type="entry name" value="PROTEIN_KINASE_DOM"/>
    <property type="match status" value="1"/>
</dbReference>
<feature type="compositionally biased region" description="Basic and acidic residues" evidence="10">
    <location>
        <begin position="32"/>
        <end position="41"/>
    </location>
</feature>
<evidence type="ECO:0000256" key="6">
    <source>
        <dbReference type="ARBA" id="ARBA00022741"/>
    </source>
</evidence>
<gene>
    <name evidence="12" type="ORF">A4U43_C02F2420</name>
</gene>
<dbReference type="CDD" id="cd14066">
    <property type="entry name" value="STKc_IRAK"/>
    <property type="match status" value="1"/>
</dbReference>